<feature type="compositionally biased region" description="Basic and acidic residues" evidence="1">
    <location>
        <begin position="54"/>
        <end position="71"/>
    </location>
</feature>
<accession>A0ABQ9NMX4</accession>
<feature type="compositionally biased region" description="Low complexity" evidence="1">
    <location>
        <begin position="256"/>
        <end position="266"/>
    </location>
</feature>
<evidence type="ECO:0000259" key="2">
    <source>
        <dbReference type="Pfam" id="PF05433"/>
    </source>
</evidence>
<keyword evidence="4" id="KW-1185">Reference proteome</keyword>
<feature type="compositionally biased region" description="Polar residues" evidence="1">
    <location>
        <begin position="44"/>
        <end position="53"/>
    </location>
</feature>
<dbReference type="Pfam" id="PF05433">
    <property type="entry name" value="Rick_17kDa_Anti"/>
    <property type="match status" value="1"/>
</dbReference>
<dbReference type="EMBL" id="JAPDRL010000052">
    <property type="protein sequence ID" value="KAJ9662137.1"/>
    <property type="molecule type" value="Genomic_DNA"/>
</dbReference>
<feature type="region of interest" description="Disordered" evidence="1">
    <location>
        <begin position="29"/>
        <end position="285"/>
    </location>
</feature>
<dbReference type="InterPro" id="IPR008816">
    <property type="entry name" value="Gly_zipper_2TM_dom"/>
</dbReference>
<reference evidence="3" key="1">
    <citation type="submission" date="2022-10" db="EMBL/GenBank/DDBJ databases">
        <title>Culturing micro-colonial fungi from biological soil crusts in the Mojave desert and describing Neophaeococcomyces mojavensis, and introducing the new genera and species Taxawa tesnikishii.</title>
        <authorList>
            <person name="Kurbessoian T."/>
            <person name="Stajich J.E."/>
        </authorList>
    </citation>
    <scope>NUCLEOTIDE SEQUENCE</scope>
    <source>
        <strain evidence="3">TK_1</strain>
    </source>
</reference>
<evidence type="ECO:0000313" key="4">
    <source>
        <dbReference type="Proteomes" id="UP001172684"/>
    </source>
</evidence>
<feature type="domain" description="Glycine zipper 2TM" evidence="2">
    <location>
        <begin position="287"/>
        <end position="324"/>
    </location>
</feature>
<organism evidence="3 4">
    <name type="scientific">Coniosporium apollinis</name>
    <dbReference type="NCBI Taxonomy" id="61459"/>
    <lineage>
        <taxon>Eukaryota</taxon>
        <taxon>Fungi</taxon>
        <taxon>Dikarya</taxon>
        <taxon>Ascomycota</taxon>
        <taxon>Pezizomycotina</taxon>
        <taxon>Dothideomycetes</taxon>
        <taxon>Dothideomycetes incertae sedis</taxon>
        <taxon>Coniosporium</taxon>
    </lineage>
</organism>
<feature type="compositionally biased region" description="Low complexity" evidence="1">
    <location>
        <begin position="181"/>
        <end position="193"/>
    </location>
</feature>
<feature type="region of interest" description="Disordered" evidence="1">
    <location>
        <begin position="319"/>
        <end position="367"/>
    </location>
</feature>
<comment type="caution">
    <text evidence="3">The sequence shown here is derived from an EMBL/GenBank/DDBJ whole genome shotgun (WGS) entry which is preliminary data.</text>
</comment>
<name>A0ABQ9NMX4_9PEZI</name>
<feature type="compositionally biased region" description="Basic residues" evidence="1">
    <location>
        <begin position="270"/>
        <end position="282"/>
    </location>
</feature>
<dbReference type="Proteomes" id="UP001172684">
    <property type="component" value="Unassembled WGS sequence"/>
</dbReference>
<evidence type="ECO:0000256" key="1">
    <source>
        <dbReference type="SAM" id="MobiDB-lite"/>
    </source>
</evidence>
<feature type="compositionally biased region" description="Pro residues" evidence="1">
    <location>
        <begin position="195"/>
        <end position="214"/>
    </location>
</feature>
<feature type="compositionally biased region" description="Basic and acidic residues" evidence="1">
    <location>
        <begin position="108"/>
        <end position="148"/>
    </location>
</feature>
<feature type="compositionally biased region" description="Basic and acidic residues" evidence="1">
    <location>
        <begin position="323"/>
        <end position="342"/>
    </location>
</feature>
<feature type="compositionally biased region" description="Acidic residues" evidence="1">
    <location>
        <begin position="235"/>
        <end position="250"/>
    </location>
</feature>
<evidence type="ECO:0000313" key="3">
    <source>
        <dbReference type="EMBL" id="KAJ9662137.1"/>
    </source>
</evidence>
<protein>
    <recommendedName>
        <fullName evidence="2">Glycine zipper 2TM domain-containing protein</fullName>
    </recommendedName>
</protein>
<proteinExistence type="predicted"/>
<gene>
    <name evidence="3" type="ORF">H2201_006245</name>
</gene>
<sequence>MDDLVELGFEGIDKGVDKYYDRVYEHMPERPHLHGHHPHRNNDQKQYSYPNNYKNDDYPDEPPRGRVDQARNRVAGAMRDGGLGYDNPGDPHPDPRYHSGRARSSSDGYDRRREGNRRGHDDENGYQSDHSRHSDEKTWYPGREEAGRPRTRQSYDYTPPQPQPYRAPAAYDPRDYAPNDRYAASAGYARSSGVAPPPKITYPHPAYPNPPYEPPTSRNPYPAPYNHVSHSQYDLPDDPSAPEDYYDPDLDEYRNSSPPRSPSSVTESRRSKKPRSRSRNRKTALASAVVGALAGGFIGNEVARGSRLAAAAGAVIGGLGANELERRGYDKGKPNGSRREGGWKASSGWEDNSRYDDRRDRRRKSLY</sequence>